<dbReference type="Pfam" id="PF20262">
    <property type="entry name" value="UNC80_C"/>
    <property type="match status" value="1"/>
</dbReference>
<reference evidence="5" key="1">
    <citation type="submission" date="2025-08" db="UniProtKB">
        <authorList>
            <consortium name="RefSeq"/>
        </authorList>
    </citation>
    <scope>IDENTIFICATION</scope>
    <source>
        <tissue evidence="5">Muscle</tissue>
    </source>
</reference>
<dbReference type="Pfam" id="PF19424">
    <property type="entry name" value="UNC80"/>
    <property type="match status" value="1"/>
</dbReference>
<evidence type="ECO:0000259" key="3">
    <source>
        <dbReference type="Pfam" id="PF20262"/>
    </source>
</evidence>
<dbReference type="InterPro" id="IPR046460">
    <property type="entry name" value="UNC80_C"/>
</dbReference>
<feature type="region of interest" description="Disordered" evidence="1">
    <location>
        <begin position="322"/>
        <end position="453"/>
    </location>
</feature>
<feature type="compositionally biased region" description="Polar residues" evidence="1">
    <location>
        <begin position="1975"/>
        <end position="1997"/>
    </location>
</feature>
<keyword evidence="4" id="KW-1185">Reference proteome</keyword>
<dbReference type="PANTHER" id="PTHR31781:SF1">
    <property type="entry name" value="PROTEIN UNC-80 HOMOLOG"/>
    <property type="match status" value="1"/>
</dbReference>
<proteinExistence type="predicted"/>
<feature type="compositionally biased region" description="Basic residues" evidence="1">
    <location>
        <begin position="2210"/>
        <end position="2219"/>
    </location>
</feature>
<evidence type="ECO:0000313" key="5">
    <source>
        <dbReference type="RefSeq" id="XP_022249197.1"/>
    </source>
</evidence>
<dbReference type="PANTHER" id="PTHR31781">
    <property type="entry name" value="UNC80"/>
    <property type="match status" value="1"/>
</dbReference>
<protein>
    <submittedName>
        <fullName evidence="5">Protein unc-80 homolog isoform X1</fullName>
    </submittedName>
</protein>
<feature type="compositionally biased region" description="Polar residues" evidence="1">
    <location>
        <begin position="1762"/>
        <end position="1775"/>
    </location>
</feature>
<dbReference type="InterPro" id="IPR045852">
    <property type="entry name" value="UNC80_central"/>
</dbReference>
<feature type="domain" description="Protein UNC80 central region" evidence="2">
    <location>
        <begin position="58"/>
        <end position="834"/>
    </location>
</feature>
<dbReference type="Proteomes" id="UP000694941">
    <property type="component" value="Unplaced"/>
</dbReference>
<feature type="compositionally biased region" description="Basic residues" evidence="1">
    <location>
        <begin position="370"/>
        <end position="379"/>
    </location>
</feature>
<feature type="compositionally biased region" description="Low complexity" evidence="1">
    <location>
        <begin position="2095"/>
        <end position="2107"/>
    </location>
</feature>
<feature type="region of interest" description="Disordered" evidence="1">
    <location>
        <begin position="1762"/>
        <end position="1786"/>
    </location>
</feature>
<feature type="compositionally biased region" description="Basic and acidic residues" evidence="1">
    <location>
        <begin position="400"/>
        <end position="409"/>
    </location>
</feature>
<accession>A0ABM1SZZ1</accession>
<evidence type="ECO:0000313" key="4">
    <source>
        <dbReference type="Proteomes" id="UP000694941"/>
    </source>
</evidence>
<name>A0ABM1SZZ1_LIMPO</name>
<feature type="domain" description="Protein UNC80 C-terminal" evidence="3">
    <location>
        <begin position="836"/>
        <end position="1909"/>
    </location>
</feature>
<feature type="region of interest" description="Disordered" evidence="1">
    <location>
        <begin position="2060"/>
        <end position="2148"/>
    </location>
</feature>
<feature type="compositionally biased region" description="Basic residues" evidence="1">
    <location>
        <begin position="2120"/>
        <end position="2143"/>
    </location>
</feature>
<dbReference type="RefSeq" id="XP_022249197.1">
    <property type="nucleotide sequence ID" value="XM_022393489.1"/>
</dbReference>
<organism evidence="4 5">
    <name type="scientific">Limulus polyphemus</name>
    <name type="common">Atlantic horseshoe crab</name>
    <dbReference type="NCBI Taxonomy" id="6850"/>
    <lineage>
        <taxon>Eukaryota</taxon>
        <taxon>Metazoa</taxon>
        <taxon>Ecdysozoa</taxon>
        <taxon>Arthropoda</taxon>
        <taxon>Chelicerata</taxon>
        <taxon>Merostomata</taxon>
        <taxon>Xiphosura</taxon>
        <taxon>Limulidae</taxon>
        <taxon>Limulus</taxon>
    </lineage>
</organism>
<evidence type="ECO:0000256" key="1">
    <source>
        <dbReference type="SAM" id="MobiDB-lite"/>
    </source>
</evidence>
<feature type="region of interest" description="Disordered" evidence="1">
    <location>
        <begin position="2210"/>
        <end position="2273"/>
    </location>
</feature>
<gene>
    <name evidence="5" type="primary">LOC106465571</name>
</gene>
<sequence length="2286" mass="257825">MSLTLSRARKRMEDHLNKIGIGRNKNKYGSFEEPLDLSRRNSFDLEHGARDGDLLVVKESKLVNIQLVRDGMFRFAFLMETCHPGTIPDPPLMAAALDLKAPVVARAALYLECAHFIHRCNKGQWPTWMKLNLPMFRPSGPLGNRGTPSGLRRTHILQRAAGRMFYQWAEAIGARLEEMLQREQCDSTENLLAVVDENKKRQYRIEDDEEDFLDEACVNPMGNNCPYALKMAACQLLLEITAFLRETYQYLPHKSSRLSTREKHCFEPRSVTANRRWSMALSSLGFSQNSAHSLVSLAEQGHPFALNERRISFVLHEADAEVESENSSNTTLTVQEDPNCGDEKKGRRIAQGRTHLLRRTPGSAPCHNSSFKRRSLKLKKPVDRKNRPRSSTFAEDDDESYLKRTESIHSRRKVSAVSDRSDTSERADVSGEESPGVLSDEQAPESPNDVLESDDVSLTKNMPWLKVLVQVSSSLNFSCPHQHFCHPNCYRRQMRACNRLVKAVRKVYGDEIGVVKDTEKQPEDKEDSKKEKKLKKIITAPSSPLRRKASVAHNLDKIEKAVDAPHLGALRSLHSSITCLAHDVEAGGTADKGEQKLGPYVKKEPKEELPIVKYLKNQVMTLFHSPLSTLVKGTVVMSDNCFKDIMNVVWKLLLESDQQLAATAAALFTISSVKAPDQASELLEKELKHEDTAQRINAIHRFHALWQFRNQCWPRMEDGAQMYFKVPPPVVEFTLPSPKIAIDSVPIADPPWLPHVKTKVEEVTINQDQSLQRSFVTATKTRRKQQVELIHRALEAEEDKKQTARENFPITSVAVNLHAAYEPALYHAVEEHEEGEEDALTERNMQHHIQMAHPLFPSCLCSSTFHIISLLDDPQVNIDGVAVYEVAYKVIWLCLVEDTALFMRHFLEKLTREKQDVILQILRKLLHFIPRLPPQAAYTLYNYFIGYIMFYVRTPVEGGQELIANALSLVWLVVPSVQGLFFKDLKQILRKEQCDASLLITANVPSAKKIIIHGPDVGGIPSQFPVHEDTQFLHVLQDSFEFFGIEEAEQNSYFLVDTKTNQIHNLESFVRDFYFFKRSQYPQLSLVQMDPEQAFQRQQQQALTLKFLELGKVLMTVSVLKTTNQVLQRVLVLHEELMKLPSFPRKALEADFSLYAGNLGKEMLGIDTLHKLVWVKLVARMFEVMAGFFAHSSDIHLFVNVVNGALVLHCEDCTILRQCLATFINAAQQFKNIFASNGYLLIMPTILRIYSNHQTNSLLCRSIEFVSKQFYIMHRKPFILQMFGSAASILDLDTTSMYGDANKVQSKAFFQLLLSFGQYIVDPLDILGLVKGEKPLRALDFCYQMDPDTLTIQDCISLCVTVVAYAPDSQRGHQMLTILEAVLPFYLNHLQSQTLKKETPGGARTEIQAIHSISVCMKTLITNCEVLARNYTGPHRAIDLRGSSIKNASKGACSPPFEVDEDSHSNFYISRRQQQSQYDRHVEDSEILRAEFRKPRDTILFVISEFLTTCTRRLATLSKKVPDLTSKATELLDLKCHLRLAEIAHSLLKVSPYDPATMACRGLHRYMNEVLPNTEWVQEAMRPALIMVLRRLDKTFNKIAKKQTIKRLVDWEAARSLLKGVYLTLYKHTYIAHLPHLKSLTAVCQGILLGDNYTLPLATESLSTFNTSLAALSQSPPASFVSVAVRLIAMQMLALGDSLTLESVCGGVSAVCSSPEKTEIYLMNLILPMCVRVTSGIKDSLRLCQMDISFALAVIIHGLTPPQSKNTSTGKSVSEGQGPEKSPRKPRSSLFQIGFLGLKVMIVCFEHELAGEWYKIARCIRELGNKLFGGLALWNFLDFVVTHRTPLFILLYPLIKYRILQTICDNEQEYYYQQLIREKLQGFSLPTPKSRGTLLMDLVAEMKALKDDLVSRKLDSYSIGDISQSTSYTRSVIGGAHRPSFTELTSDQHSVTRLGNPPGLVSTGSCHGRGVESRGSVTSHKSGLSHQWSVRSDSNVPSRGLSIRLHSRDRSQKVVERFLRRTSYPEHEGAISQDILEGDQAASSEPRLFRKSTLYIKMRGSKKSCGGGSQSSIIGGEEGVDVERSQENITGWRAPTSQPTSRPTSPSGIHSPDHDSDSHRPRHRLQRQKAQSRKTFRFRKSRRSAGFAVETKQPTEEIPMATTMKQLTLAEEGSLCVNESDVTSIIPEVDFFPKQKTVVEETTVDYHAPRRRGAVHMRSHSPSPSPEGPSLPLFPSKDTYITQKESNESLSNSENAALLKEEEKPKSNSQSSLLLVFPKDAETTCV</sequence>
<feature type="compositionally biased region" description="Basic residues" evidence="1">
    <location>
        <begin position="346"/>
        <end position="358"/>
    </location>
</feature>
<dbReference type="GeneID" id="106465571"/>
<feature type="compositionally biased region" description="Low complexity" evidence="1">
    <location>
        <begin position="2248"/>
        <end position="2258"/>
    </location>
</feature>
<feature type="compositionally biased region" description="Basic and acidic residues" evidence="1">
    <location>
        <begin position="419"/>
        <end position="429"/>
    </location>
</feature>
<feature type="region of interest" description="Disordered" evidence="1">
    <location>
        <begin position="1968"/>
        <end position="1997"/>
    </location>
</feature>
<evidence type="ECO:0000259" key="2">
    <source>
        <dbReference type="Pfam" id="PF19424"/>
    </source>
</evidence>
<feature type="compositionally biased region" description="Polar residues" evidence="1">
    <location>
        <begin position="325"/>
        <end position="336"/>
    </location>
</feature>